<comment type="caution">
    <text evidence="2">The sequence shown here is derived from an EMBL/GenBank/DDBJ whole genome shotgun (WGS) entry which is preliminary data.</text>
</comment>
<protein>
    <submittedName>
        <fullName evidence="2">Uncharacterized protein</fullName>
    </submittedName>
</protein>
<evidence type="ECO:0000313" key="3">
    <source>
        <dbReference type="Proteomes" id="UP001556367"/>
    </source>
</evidence>
<reference evidence="3" key="1">
    <citation type="submission" date="2024-06" db="EMBL/GenBank/DDBJ databases">
        <title>Multi-omics analyses provide insights into the biosynthesis of the anticancer antibiotic pleurotin in Hohenbuehelia grisea.</title>
        <authorList>
            <person name="Weaver J.A."/>
            <person name="Alberti F."/>
        </authorList>
    </citation>
    <scope>NUCLEOTIDE SEQUENCE [LARGE SCALE GENOMIC DNA]</scope>
    <source>
        <strain evidence="3">T-177</strain>
    </source>
</reference>
<feature type="compositionally biased region" description="Polar residues" evidence="1">
    <location>
        <begin position="98"/>
        <end position="124"/>
    </location>
</feature>
<proteinExistence type="predicted"/>
<evidence type="ECO:0000313" key="2">
    <source>
        <dbReference type="EMBL" id="KAL0953793.1"/>
    </source>
</evidence>
<keyword evidence="3" id="KW-1185">Reference proteome</keyword>
<name>A0ABR3JDJ8_9AGAR</name>
<feature type="region of interest" description="Disordered" evidence="1">
    <location>
        <begin position="95"/>
        <end position="124"/>
    </location>
</feature>
<feature type="compositionally biased region" description="Basic and acidic residues" evidence="1">
    <location>
        <begin position="25"/>
        <end position="39"/>
    </location>
</feature>
<evidence type="ECO:0000256" key="1">
    <source>
        <dbReference type="SAM" id="MobiDB-lite"/>
    </source>
</evidence>
<dbReference type="EMBL" id="JASNQZ010000008">
    <property type="protein sequence ID" value="KAL0953793.1"/>
    <property type="molecule type" value="Genomic_DNA"/>
</dbReference>
<feature type="compositionally biased region" description="Polar residues" evidence="1">
    <location>
        <begin position="40"/>
        <end position="50"/>
    </location>
</feature>
<dbReference type="Proteomes" id="UP001556367">
    <property type="component" value="Unassembled WGS sequence"/>
</dbReference>
<accession>A0ABR3JDJ8</accession>
<gene>
    <name evidence="2" type="ORF">HGRIS_004977</name>
</gene>
<feature type="region of interest" description="Disordered" evidence="1">
    <location>
        <begin position="1"/>
        <end position="58"/>
    </location>
</feature>
<sequence length="257" mass="27911">MLSDDIYARRSPSTASQHLSAGFSDENHDPMLYRPKDSRSTLQSSITPQNTSLLTRSTPLSTLNPAILNRSQPPPTLQFTIPTLSPGSFPTFDLSFSAPVTPTPSQHPSSGLRTPATPHQTSPTSDALLQQFKTGLIQRQNSVKNTWELRCRECTSWVRTGVSAKIASFDRPGFFATLEAHMAGKDCGGARSSVAREASRVRAYHFPPQPPLFRGTAAAGPLPRSSSPAVSDVIFFSAPSALHHPPLEPRVLQHHLP</sequence>
<organism evidence="2 3">
    <name type="scientific">Hohenbuehelia grisea</name>
    <dbReference type="NCBI Taxonomy" id="104357"/>
    <lineage>
        <taxon>Eukaryota</taxon>
        <taxon>Fungi</taxon>
        <taxon>Dikarya</taxon>
        <taxon>Basidiomycota</taxon>
        <taxon>Agaricomycotina</taxon>
        <taxon>Agaricomycetes</taxon>
        <taxon>Agaricomycetidae</taxon>
        <taxon>Agaricales</taxon>
        <taxon>Pleurotineae</taxon>
        <taxon>Pleurotaceae</taxon>
        <taxon>Hohenbuehelia</taxon>
    </lineage>
</organism>